<reference evidence="5" key="1">
    <citation type="journal article" date="2019" name="Int. J. Syst. Evol. Microbiol.">
        <title>The Global Catalogue of Microorganisms (GCM) 10K type strain sequencing project: providing services to taxonomists for standard genome sequencing and annotation.</title>
        <authorList>
            <consortium name="The Broad Institute Genomics Platform"/>
            <consortium name="The Broad Institute Genome Sequencing Center for Infectious Disease"/>
            <person name="Wu L."/>
            <person name="Ma J."/>
        </authorList>
    </citation>
    <scope>NUCLEOTIDE SEQUENCE [LARGE SCALE GENOMIC DNA]</scope>
    <source>
        <strain evidence="5">JCM 13929</strain>
    </source>
</reference>
<dbReference type="PROSITE" id="PS51903">
    <property type="entry name" value="CLP_R"/>
    <property type="match status" value="1"/>
</dbReference>
<dbReference type="SUPFAM" id="SSF81923">
    <property type="entry name" value="Double Clp-N motif"/>
    <property type="match status" value="1"/>
</dbReference>
<feature type="compositionally biased region" description="Low complexity" evidence="2">
    <location>
        <begin position="167"/>
        <end position="192"/>
    </location>
</feature>
<keyword evidence="1" id="KW-0677">Repeat</keyword>
<dbReference type="GO" id="GO:0008233">
    <property type="term" value="F:peptidase activity"/>
    <property type="evidence" value="ECO:0007669"/>
    <property type="project" value="UniProtKB-KW"/>
</dbReference>
<evidence type="ECO:0000259" key="3">
    <source>
        <dbReference type="PROSITE" id="PS51903"/>
    </source>
</evidence>
<protein>
    <submittedName>
        <fullName evidence="4">Clp protease N-terminal domain-containing protein</fullName>
    </submittedName>
</protein>
<feature type="domain" description="Clp R" evidence="3">
    <location>
        <begin position="95"/>
        <end position="268"/>
    </location>
</feature>
<sequence>MPELPDLTALLSIVEERDPDADPLTRLTVAEGVLSDLQGIGDRLLGYLVELARAEGCSWSDIGDHLGISRQAAQQRYGRRWSSLTVADLAQSGAFDRYTARAKQTLERAEAHARRLRQSAVGADHLLLAILDDPDTLAVRVIAAQDVDPSAMHADLARSLTTGSEVTATSPAAPGTTTASLAGRGTSAASSAEPTAALPIGPEARRVLTATLAETAELRHNYVGTEHMLLGLLRDRSSTFLRDHGIDLEPTRAAVRAALEAFLRSRES</sequence>
<proteinExistence type="predicted"/>
<dbReference type="GO" id="GO:0006508">
    <property type="term" value="P:proteolysis"/>
    <property type="evidence" value="ECO:0007669"/>
    <property type="project" value="UniProtKB-KW"/>
</dbReference>
<evidence type="ECO:0000313" key="4">
    <source>
        <dbReference type="EMBL" id="GAA1637892.1"/>
    </source>
</evidence>
<name>A0ABP4R6C6_9ACTN</name>
<dbReference type="Pfam" id="PF02861">
    <property type="entry name" value="Clp_N"/>
    <property type="match status" value="1"/>
</dbReference>
<evidence type="ECO:0000256" key="2">
    <source>
        <dbReference type="SAM" id="MobiDB-lite"/>
    </source>
</evidence>
<keyword evidence="4" id="KW-0645">Protease</keyword>
<dbReference type="RefSeq" id="WP_346106543.1">
    <property type="nucleotide sequence ID" value="NZ_BAAAMU010000025.1"/>
</dbReference>
<dbReference type="InterPro" id="IPR004176">
    <property type="entry name" value="Clp_R_N"/>
</dbReference>
<comment type="caution">
    <text evidence="4">The sequence shown here is derived from an EMBL/GenBank/DDBJ whole genome shotgun (WGS) entry which is preliminary data.</text>
</comment>
<accession>A0ABP4R6C6</accession>
<dbReference type="EMBL" id="BAAAMU010000025">
    <property type="protein sequence ID" value="GAA1637892.1"/>
    <property type="molecule type" value="Genomic_DNA"/>
</dbReference>
<dbReference type="Gene3D" id="1.10.1780.10">
    <property type="entry name" value="Clp, N-terminal domain"/>
    <property type="match status" value="1"/>
</dbReference>
<feature type="region of interest" description="Disordered" evidence="2">
    <location>
        <begin position="162"/>
        <end position="200"/>
    </location>
</feature>
<organism evidence="4 5">
    <name type="scientific">Nonomuraea maheshkhaliensis</name>
    <dbReference type="NCBI Taxonomy" id="419590"/>
    <lineage>
        <taxon>Bacteria</taxon>
        <taxon>Bacillati</taxon>
        <taxon>Actinomycetota</taxon>
        <taxon>Actinomycetes</taxon>
        <taxon>Streptosporangiales</taxon>
        <taxon>Streptosporangiaceae</taxon>
        <taxon>Nonomuraea</taxon>
    </lineage>
</organism>
<keyword evidence="4" id="KW-0378">Hydrolase</keyword>
<dbReference type="Proteomes" id="UP001500064">
    <property type="component" value="Unassembled WGS sequence"/>
</dbReference>
<gene>
    <name evidence="4" type="ORF">GCM10009733_038760</name>
</gene>
<evidence type="ECO:0000313" key="5">
    <source>
        <dbReference type="Proteomes" id="UP001500064"/>
    </source>
</evidence>
<keyword evidence="5" id="KW-1185">Reference proteome</keyword>
<dbReference type="InterPro" id="IPR036628">
    <property type="entry name" value="Clp_N_dom_sf"/>
</dbReference>
<evidence type="ECO:0000256" key="1">
    <source>
        <dbReference type="PROSITE-ProRule" id="PRU01251"/>
    </source>
</evidence>